<evidence type="ECO:0000256" key="2">
    <source>
        <dbReference type="ARBA" id="ARBA00006676"/>
    </source>
</evidence>
<dbReference type="Gene3D" id="3.20.20.140">
    <property type="entry name" value="Metal-dependent hydrolases"/>
    <property type="match status" value="1"/>
</dbReference>
<dbReference type="GO" id="GO:0046872">
    <property type="term" value="F:metal ion binding"/>
    <property type="evidence" value="ECO:0007669"/>
    <property type="project" value="UniProtKB-KW"/>
</dbReference>
<dbReference type="SUPFAM" id="SSF51556">
    <property type="entry name" value="Metallo-dependent hydrolases"/>
    <property type="match status" value="1"/>
</dbReference>
<evidence type="ECO:0000256" key="7">
    <source>
        <dbReference type="SAM" id="SignalP"/>
    </source>
</evidence>
<feature type="chain" id="PRO_5043820333" description="adenosine deaminase" evidence="7">
    <location>
        <begin position="34"/>
        <end position="522"/>
    </location>
</feature>
<dbReference type="GO" id="GO:0046103">
    <property type="term" value="P:inosine biosynthetic process"/>
    <property type="evidence" value="ECO:0007669"/>
    <property type="project" value="TreeGrafter"/>
</dbReference>
<dbReference type="InterPro" id="IPR001365">
    <property type="entry name" value="A_deaminase_dom"/>
</dbReference>
<evidence type="ECO:0000313" key="9">
    <source>
        <dbReference type="EMBL" id="GLQ62914.1"/>
    </source>
</evidence>
<dbReference type="GO" id="GO:0004000">
    <property type="term" value="F:adenosine deaminase activity"/>
    <property type="evidence" value="ECO:0007669"/>
    <property type="project" value="UniProtKB-ARBA"/>
</dbReference>
<dbReference type="Proteomes" id="UP001156614">
    <property type="component" value="Unassembled WGS sequence"/>
</dbReference>
<dbReference type="InterPro" id="IPR006330">
    <property type="entry name" value="Ado/ade_deaminase"/>
</dbReference>
<reference evidence="10" key="1">
    <citation type="journal article" date="2019" name="Int. J. Syst. Evol. Microbiol.">
        <title>The Global Catalogue of Microorganisms (GCM) 10K type strain sequencing project: providing services to taxonomists for standard genome sequencing and annotation.</title>
        <authorList>
            <consortium name="The Broad Institute Genomics Platform"/>
            <consortium name="The Broad Institute Genome Sequencing Center for Infectious Disease"/>
            <person name="Wu L."/>
            <person name="Ma J."/>
        </authorList>
    </citation>
    <scope>NUCLEOTIDE SEQUENCE [LARGE SCALE GENOMIC DNA]</scope>
    <source>
        <strain evidence="10">NBRC 3267</strain>
    </source>
</reference>
<sequence>MGSRHRATMRCTLPSVLVAVALSLTALSPLARAEAPSAVEQTYNTVRNDPVRLGLFLRAFPKGADLHNHLVGAIYAENMLNWAAQDGLCVSLKSLEILSHACPHPKEGEMPATALAGNPDAESRLIDAMSMRDFTPSPADRSGHDHFFAAFRHFGSIDAAHQGDMLAEAMDRAAHDHITYIEPMISPALPAMIRAGFKHPMNGDDFAAAHKALEPEISALVTQARQETDAMDKQAQTVLKCGTPEAHPGCSVSVHYLFQVLRTLPPQAVYAQLDAGYAVVKADPRFVGLNIVAPEDDAIAMRDYTLHMRMFQFLSQVYPGVNLSLHAGELTGKLVPPEGLKHHIREAIEIAGAKRIGHGVDIASEDDVTGLLAEMAKKHVMVEINLTSNDEILNVKGAEHPLPLYRRAGVPVALSTDDEGVSRGDLTQEYVRAAQTYNLSYADLKQMSRTGLEYAFIPGQSLWDNHQVGKPVAACQTVSSSQPESGPCADLLKTSEKARLQWQLESRFVAFETSAPHESLYQ</sequence>
<comment type="caution">
    <text evidence="9">The sequence shown here is derived from an EMBL/GenBank/DDBJ whole genome shotgun (WGS) entry which is preliminary data.</text>
</comment>
<dbReference type="GO" id="GO:0005829">
    <property type="term" value="C:cytosol"/>
    <property type="evidence" value="ECO:0007669"/>
    <property type="project" value="TreeGrafter"/>
</dbReference>
<feature type="domain" description="Adenosine deaminase" evidence="8">
    <location>
        <begin position="172"/>
        <end position="459"/>
    </location>
</feature>
<evidence type="ECO:0000259" key="8">
    <source>
        <dbReference type="Pfam" id="PF00962"/>
    </source>
</evidence>
<dbReference type="PANTHER" id="PTHR11409:SF43">
    <property type="entry name" value="ADENOSINE DEAMINASE"/>
    <property type="match status" value="1"/>
</dbReference>
<organism evidence="9 10">
    <name type="scientific">Gluconobacter cerinus</name>
    <dbReference type="NCBI Taxonomy" id="38307"/>
    <lineage>
        <taxon>Bacteria</taxon>
        <taxon>Pseudomonadati</taxon>
        <taxon>Pseudomonadota</taxon>
        <taxon>Alphaproteobacteria</taxon>
        <taxon>Acetobacterales</taxon>
        <taxon>Acetobacteraceae</taxon>
        <taxon>Gluconobacter</taxon>
    </lineage>
</organism>
<accession>A0AAV5NFH6</accession>
<keyword evidence="4" id="KW-0479">Metal-binding</keyword>
<dbReference type="PANTHER" id="PTHR11409">
    <property type="entry name" value="ADENOSINE DEAMINASE"/>
    <property type="match status" value="1"/>
</dbReference>
<comment type="similarity">
    <text evidence="2">Belongs to the metallo-dependent hydrolases superfamily. Adenosine and AMP deaminases family.</text>
</comment>
<name>A0AAV5NFH6_9PROT</name>
<keyword evidence="7" id="KW-0732">Signal</keyword>
<evidence type="ECO:0000256" key="6">
    <source>
        <dbReference type="ARBA" id="ARBA00022833"/>
    </source>
</evidence>
<evidence type="ECO:0000256" key="1">
    <source>
        <dbReference type="ARBA" id="ARBA00001947"/>
    </source>
</evidence>
<keyword evidence="5" id="KW-0378">Hydrolase</keyword>
<protein>
    <recommendedName>
        <fullName evidence="3">adenosine deaminase</fullName>
        <ecNumber evidence="3">3.5.4.4</ecNumber>
    </recommendedName>
</protein>
<evidence type="ECO:0000313" key="10">
    <source>
        <dbReference type="Proteomes" id="UP001156614"/>
    </source>
</evidence>
<gene>
    <name evidence="9" type="primary">add_2</name>
    <name evidence="9" type="ORF">GCM10007867_17590</name>
</gene>
<keyword evidence="10" id="KW-1185">Reference proteome</keyword>
<feature type="signal peptide" evidence="7">
    <location>
        <begin position="1"/>
        <end position="33"/>
    </location>
</feature>
<dbReference type="AlphaFoldDB" id="A0AAV5NFH6"/>
<dbReference type="GO" id="GO:0006154">
    <property type="term" value="P:adenosine catabolic process"/>
    <property type="evidence" value="ECO:0007669"/>
    <property type="project" value="TreeGrafter"/>
</dbReference>
<proteinExistence type="inferred from homology"/>
<dbReference type="EMBL" id="BSNU01000003">
    <property type="protein sequence ID" value="GLQ62914.1"/>
    <property type="molecule type" value="Genomic_DNA"/>
</dbReference>
<evidence type="ECO:0000256" key="3">
    <source>
        <dbReference type="ARBA" id="ARBA00012784"/>
    </source>
</evidence>
<dbReference type="EC" id="3.5.4.4" evidence="3"/>
<keyword evidence="6" id="KW-0862">Zinc</keyword>
<dbReference type="InterPro" id="IPR032466">
    <property type="entry name" value="Metal_Hydrolase"/>
</dbReference>
<comment type="cofactor">
    <cofactor evidence="1">
        <name>Zn(2+)</name>
        <dbReference type="ChEBI" id="CHEBI:29105"/>
    </cofactor>
</comment>
<evidence type="ECO:0000256" key="5">
    <source>
        <dbReference type="ARBA" id="ARBA00022801"/>
    </source>
</evidence>
<dbReference type="GO" id="GO:0043103">
    <property type="term" value="P:hypoxanthine salvage"/>
    <property type="evidence" value="ECO:0007669"/>
    <property type="project" value="TreeGrafter"/>
</dbReference>
<dbReference type="Pfam" id="PF00962">
    <property type="entry name" value="A_deaminase"/>
    <property type="match status" value="1"/>
</dbReference>
<evidence type="ECO:0000256" key="4">
    <source>
        <dbReference type="ARBA" id="ARBA00022723"/>
    </source>
</evidence>